<sequence>FSGVSHSAMTDMQTIQQEGVTTTRNISLAPKTRDFFDDSESSGFSSRSNYDGFSSRDDNDNFKTY</sequence>
<name>A0A821DDZ0_9BILA</name>
<gene>
    <name evidence="2" type="ORF">HFQ381_LOCUS34294</name>
</gene>
<feature type="compositionally biased region" description="Basic and acidic residues" evidence="1">
    <location>
        <begin position="54"/>
        <end position="65"/>
    </location>
</feature>
<dbReference type="AlphaFoldDB" id="A0A821DDZ0"/>
<feature type="non-terminal residue" evidence="2">
    <location>
        <position position="1"/>
    </location>
</feature>
<proteinExistence type="predicted"/>
<dbReference type="EMBL" id="CAJOBO010014656">
    <property type="protein sequence ID" value="CAF4619112.1"/>
    <property type="molecule type" value="Genomic_DNA"/>
</dbReference>
<comment type="caution">
    <text evidence="2">The sequence shown here is derived from an EMBL/GenBank/DDBJ whole genome shotgun (WGS) entry which is preliminary data.</text>
</comment>
<evidence type="ECO:0000313" key="2">
    <source>
        <dbReference type="EMBL" id="CAF4619112.1"/>
    </source>
</evidence>
<protein>
    <submittedName>
        <fullName evidence="2">Uncharacterized protein</fullName>
    </submittedName>
</protein>
<accession>A0A821DDZ0</accession>
<evidence type="ECO:0000313" key="3">
    <source>
        <dbReference type="Proteomes" id="UP000663851"/>
    </source>
</evidence>
<evidence type="ECO:0000256" key="1">
    <source>
        <dbReference type="SAM" id="MobiDB-lite"/>
    </source>
</evidence>
<dbReference type="Proteomes" id="UP000663851">
    <property type="component" value="Unassembled WGS sequence"/>
</dbReference>
<organism evidence="2 3">
    <name type="scientific">Rotaria socialis</name>
    <dbReference type="NCBI Taxonomy" id="392032"/>
    <lineage>
        <taxon>Eukaryota</taxon>
        <taxon>Metazoa</taxon>
        <taxon>Spiralia</taxon>
        <taxon>Gnathifera</taxon>
        <taxon>Rotifera</taxon>
        <taxon>Eurotatoria</taxon>
        <taxon>Bdelloidea</taxon>
        <taxon>Philodinida</taxon>
        <taxon>Philodinidae</taxon>
        <taxon>Rotaria</taxon>
    </lineage>
</organism>
<feature type="compositionally biased region" description="Polar residues" evidence="1">
    <location>
        <begin position="1"/>
        <end position="26"/>
    </location>
</feature>
<feature type="region of interest" description="Disordered" evidence="1">
    <location>
        <begin position="1"/>
        <end position="65"/>
    </location>
</feature>
<reference evidence="2" key="1">
    <citation type="submission" date="2021-02" db="EMBL/GenBank/DDBJ databases">
        <authorList>
            <person name="Nowell W R."/>
        </authorList>
    </citation>
    <scope>NUCLEOTIDE SEQUENCE</scope>
</reference>